<dbReference type="EC" id="4.2.3.-" evidence="6"/>
<evidence type="ECO:0000256" key="2">
    <source>
        <dbReference type="ARBA" id="ARBA00006333"/>
    </source>
</evidence>
<dbReference type="EMBL" id="JARJCW010000123">
    <property type="protein sequence ID" value="KAJ7192210.1"/>
    <property type="molecule type" value="Genomic_DNA"/>
</dbReference>
<evidence type="ECO:0000313" key="8">
    <source>
        <dbReference type="Proteomes" id="UP001219525"/>
    </source>
</evidence>
<evidence type="ECO:0000313" key="7">
    <source>
        <dbReference type="EMBL" id="KAJ7192210.1"/>
    </source>
</evidence>
<dbReference type="GO" id="GO:0008299">
    <property type="term" value="P:isoprenoid biosynthetic process"/>
    <property type="evidence" value="ECO:0007669"/>
    <property type="project" value="UniProtKB-ARBA"/>
</dbReference>
<dbReference type="AlphaFoldDB" id="A0AAD6UQ81"/>
<protein>
    <recommendedName>
        <fullName evidence="6">Terpene synthase</fullName>
        <ecNumber evidence="6">4.2.3.-</ecNumber>
    </recommendedName>
</protein>
<dbReference type="InterPro" id="IPR034686">
    <property type="entry name" value="Terpene_cyclase-like_2"/>
</dbReference>
<dbReference type="GO" id="GO:0046872">
    <property type="term" value="F:metal ion binding"/>
    <property type="evidence" value="ECO:0007669"/>
    <property type="project" value="UniProtKB-KW"/>
</dbReference>
<dbReference type="GO" id="GO:0010333">
    <property type="term" value="F:terpene synthase activity"/>
    <property type="evidence" value="ECO:0007669"/>
    <property type="project" value="InterPro"/>
</dbReference>
<dbReference type="Proteomes" id="UP001219525">
    <property type="component" value="Unassembled WGS sequence"/>
</dbReference>
<keyword evidence="8" id="KW-1185">Reference proteome</keyword>
<dbReference type="Pfam" id="PF19086">
    <property type="entry name" value="Terpene_syn_C_2"/>
    <property type="match status" value="1"/>
</dbReference>
<evidence type="ECO:0000256" key="6">
    <source>
        <dbReference type="RuleBase" id="RU366034"/>
    </source>
</evidence>
<evidence type="ECO:0000256" key="5">
    <source>
        <dbReference type="ARBA" id="ARBA00023239"/>
    </source>
</evidence>
<reference evidence="7" key="1">
    <citation type="submission" date="2023-03" db="EMBL/GenBank/DDBJ databases">
        <title>Massive genome expansion in bonnet fungi (Mycena s.s.) driven by repeated elements and novel gene families across ecological guilds.</title>
        <authorList>
            <consortium name="Lawrence Berkeley National Laboratory"/>
            <person name="Harder C.B."/>
            <person name="Miyauchi S."/>
            <person name="Viragh M."/>
            <person name="Kuo A."/>
            <person name="Thoen E."/>
            <person name="Andreopoulos B."/>
            <person name="Lu D."/>
            <person name="Skrede I."/>
            <person name="Drula E."/>
            <person name="Henrissat B."/>
            <person name="Morin E."/>
            <person name="Kohler A."/>
            <person name="Barry K."/>
            <person name="LaButti K."/>
            <person name="Morin E."/>
            <person name="Salamov A."/>
            <person name="Lipzen A."/>
            <person name="Mereny Z."/>
            <person name="Hegedus B."/>
            <person name="Baldrian P."/>
            <person name="Stursova M."/>
            <person name="Weitz H."/>
            <person name="Taylor A."/>
            <person name="Grigoriev I.V."/>
            <person name="Nagy L.G."/>
            <person name="Martin F."/>
            <person name="Kauserud H."/>
        </authorList>
    </citation>
    <scope>NUCLEOTIDE SEQUENCE</scope>
    <source>
        <strain evidence="7">9144</strain>
    </source>
</reference>
<sequence length="312" mass="34797">MPTTPIDTTVVPEYFGRFPVKLHSEEPKIARGSAAALKKFQCFAKDSRSHSVGPYGDAYAICYPDGDVERVQLSAEIIEALWMYDDVIEALPHDVASKEHGMVKQLLGHTHTNGKGLAEGAMTNVFRDVGARMTVLDPKGAPYVLGTLKQYLTEYDGSSRTFDTLEEYLSFRTLNVGFRIMASFMQWTLNVYLTSDETELCSAFYTAAGRVMAITNDYFSWRMEKREATDRVRNAIPVVMKQYAMSESDATLFVKGVLVDAEQKTARLGKALKGSSENIRRYVEGMEYLLGGSGFWSATCPRYNDVPSPATM</sequence>
<evidence type="ECO:0000256" key="1">
    <source>
        <dbReference type="ARBA" id="ARBA00001946"/>
    </source>
</evidence>
<proteinExistence type="inferred from homology"/>
<dbReference type="SUPFAM" id="SSF48576">
    <property type="entry name" value="Terpenoid synthases"/>
    <property type="match status" value="1"/>
</dbReference>
<name>A0AAD6UQ81_9AGAR</name>
<comment type="similarity">
    <text evidence="2 6">Belongs to the terpene synthase family.</text>
</comment>
<evidence type="ECO:0000256" key="4">
    <source>
        <dbReference type="ARBA" id="ARBA00022842"/>
    </source>
</evidence>
<accession>A0AAD6UQ81</accession>
<dbReference type="InterPro" id="IPR008949">
    <property type="entry name" value="Isoprenoid_synthase_dom_sf"/>
</dbReference>
<dbReference type="PANTHER" id="PTHR35201">
    <property type="entry name" value="TERPENE SYNTHASE"/>
    <property type="match status" value="1"/>
</dbReference>
<keyword evidence="5 6" id="KW-0456">Lyase</keyword>
<organism evidence="7 8">
    <name type="scientific">Mycena pura</name>
    <dbReference type="NCBI Taxonomy" id="153505"/>
    <lineage>
        <taxon>Eukaryota</taxon>
        <taxon>Fungi</taxon>
        <taxon>Dikarya</taxon>
        <taxon>Basidiomycota</taxon>
        <taxon>Agaricomycotina</taxon>
        <taxon>Agaricomycetes</taxon>
        <taxon>Agaricomycetidae</taxon>
        <taxon>Agaricales</taxon>
        <taxon>Marasmiineae</taxon>
        <taxon>Mycenaceae</taxon>
        <taxon>Mycena</taxon>
    </lineage>
</organism>
<keyword evidence="3 6" id="KW-0479">Metal-binding</keyword>
<dbReference type="Gene3D" id="1.10.600.10">
    <property type="entry name" value="Farnesyl Diphosphate Synthase"/>
    <property type="match status" value="1"/>
</dbReference>
<dbReference type="PANTHER" id="PTHR35201:SF4">
    <property type="entry name" value="BETA-PINACENE SYNTHASE-RELATED"/>
    <property type="match status" value="1"/>
</dbReference>
<comment type="cofactor">
    <cofactor evidence="1 6">
        <name>Mg(2+)</name>
        <dbReference type="ChEBI" id="CHEBI:18420"/>
    </cofactor>
</comment>
<keyword evidence="4 6" id="KW-0460">Magnesium</keyword>
<evidence type="ECO:0000256" key="3">
    <source>
        <dbReference type="ARBA" id="ARBA00022723"/>
    </source>
</evidence>
<gene>
    <name evidence="7" type="ORF">GGX14DRAFT_380352</name>
</gene>
<comment type="caution">
    <text evidence="7">The sequence shown here is derived from an EMBL/GenBank/DDBJ whole genome shotgun (WGS) entry which is preliminary data.</text>
</comment>